<dbReference type="eggNOG" id="KOG0758">
    <property type="taxonomic scope" value="Eukaryota"/>
</dbReference>
<evidence type="ECO:0000256" key="3">
    <source>
        <dbReference type="ARBA" id="ARBA00022448"/>
    </source>
</evidence>
<evidence type="ECO:0000256" key="12">
    <source>
        <dbReference type="SAM" id="Phobius"/>
    </source>
</evidence>
<dbReference type="SUPFAM" id="SSF103506">
    <property type="entry name" value="Mitochondrial carrier"/>
    <property type="match status" value="1"/>
</dbReference>
<evidence type="ECO:0000256" key="9">
    <source>
        <dbReference type="PROSITE-ProRule" id="PRU00282"/>
    </source>
</evidence>
<evidence type="ECO:0000256" key="5">
    <source>
        <dbReference type="ARBA" id="ARBA00022737"/>
    </source>
</evidence>
<dbReference type="OrthoDB" id="193856at2759"/>
<keyword evidence="4 9" id="KW-0812">Transmembrane</keyword>
<dbReference type="InterPro" id="IPR023395">
    <property type="entry name" value="MCP_dom_sf"/>
</dbReference>
<dbReference type="Pfam" id="PF00153">
    <property type="entry name" value="Mito_carr"/>
    <property type="match status" value="3"/>
</dbReference>
<feature type="repeat" description="Solcar" evidence="9">
    <location>
        <begin position="197"/>
        <end position="285"/>
    </location>
</feature>
<keyword evidence="7" id="KW-0496">Mitochondrion</keyword>
<feature type="compositionally biased region" description="Low complexity" evidence="11">
    <location>
        <begin position="48"/>
        <end position="57"/>
    </location>
</feature>
<evidence type="ECO:0000256" key="1">
    <source>
        <dbReference type="ARBA" id="ARBA00004225"/>
    </source>
</evidence>
<evidence type="ECO:0000256" key="4">
    <source>
        <dbReference type="ARBA" id="ARBA00022692"/>
    </source>
</evidence>
<dbReference type="AlphaFoldDB" id="K0T8Z8"/>
<evidence type="ECO:0000256" key="7">
    <source>
        <dbReference type="ARBA" id="ARBA00023128"/>
    </source>
</evidence>
<evidence type="ECO:0000256" key="2">
    <source>
        <dbReference type="ARBA" id="ARBA00006375"/>
    </source>
</evidence>
<sequence>MVTHLRISRHPNRAEDGSGSNGEGGQKELVLVPFAMDSIEDEDGGGRSRSSPDSPGEIVRRLRTTTTRRPRGNINTRAKDIEKTVNDSRSTIETASTEGASSTTLAINDLIAGGIAGSAGIFVGHPFDSMKVRVQMAANGASGGGSAALQAPHFNGTLWAGLGSPLAMAALVHASIFLTFGACKRSWIEYGLDRRYSSSTRDAACGCAAGFASSLLISPAELVKTKLQTQRPSSSPMYRNSLQSARLILAKHGIAGLYQGFVATTIRQTPGIGVYLTMYDQLRDTIHSNYFDHYSCGEATKERNLLLASIAAGGIAGSLSWAIVYPIDVVKSRIQALPYATRRHEQSILNVSRQVVLQHGVGGLFRGFGIAVFRACPVNAIIFPTYEVTLKILKQR</sequence>
<dbReference type="Proteomes" id="UP000266841">
    <property type="component" value="Unassembled WGS sequence"/>
</dbReference>
<dbReference type="InterPro" id="IPR018108">
    <property type="entry name" value="MCP_transmembrane"/>
</dbReference>
<dbReference type="GO" id="GO:0031966">
    <property type="term" value="C:mitochondrial membrane"/>
    <property type="evidence" value="ECO:0007669"/>
    <property type="project" value="UniProtKB-SubCell"/>
</dbReference>
<dbReference type="EMBL" id="AGNL01003097">
    <property type="protein sequence ID" value="EJK75168.1"/>
    <property type="molecule type" value="Genomic_DNA"/>
</dbReference>
<keyword evidence="3 10" id="KW-0813">Transport</keyword>
<evidence type="ECO:0008006" key="15">
    <source>
        <dbReference type="Google" id="ProtNLM"/>
    </source>
</evidence>
<dbReference type="PRINTS" id="PR00926">
    <property type="entry name" value="MITOCARRIER"/>
</dbReference>
<accession>K0T8Z8</accession>
<feature type="region of interest" description="Disordered" evidence="11">
    <location>
        <begin position="37"/>
        <end position="57"/>
    </location>
</feature>
<gene>
    <name evidence="13" type="ORF">THAOC_03119</name>
</gene>
<dbReference type="PANTHER" id="PTHR45624">
    <property type="entry name" value="MITOCHONDRIAL BASIC AMINO ACIDS TRANSPORTER-RELATED"/>
    <property type="match status" value="1"/>
</dbReference>
<organism evidence="13 14">
    <name type="scientific">Thalassiosira oceanica</name>
    <name type="common">Marine diatom</name>
    <dbReference type="NCBI Taxonomy" id="159749"/>
    <lineage>
        <taxon>Eukaryota</taxon>
        <taxon>Sar</taxon>
        <taxon>Stramenopiles</taxon>
        <taxon>Ochrophyta</taxon>
        <taxon>Bacillariophyta</taxon>
        <taxon>Coscinodiscophyceae</taxon>
        <taxon>Thalassiosirophycidae</taxon>
        <taxon>Thalassiosirales</taxon>
        <taxon>Thalassiosiraceae</taxon>
        <taxon>Thalassiosira</taxon>
    </lineage>
</organism>
<evidence type="ECO:0000256" key="6">
    <source>
        <dbReference type="ARBA" id="ARBA00022989"/>
    </source>
</evidence>
<feature type="repeat" description="Solcar" evidence="9">
    <location>
        <begin position="304"/>
        <end position="392"/>
    </location>
</feature>
<proteinExistence type="inferred from homology"/>
<evidence type="ECO:0000256" key="11">
    <source>
        <dbReference type="SAM" id="MobiDB-lite"/>
    </source>
</evidence>
<evidence type="ECO:0000256" key="8">
    <source>
        <dbReference type="ARBA" id="ARBA00023136"/>
    </source>
</evidence>
<feature type="region of interest" description="Disordered" evidence="11">
    <location>
        <begin position="1"/>
        <end position="25"/>
    </location>
</feature>
<dbReference type="PANTHER" id="PTHR45624:SF10">
    <property type="entry name" value="SLC (SOLUTE CARRIER) HOMOLOG"/>
    <property type="match status" value="1"/>
</dbReference>
<dbReference type="GO" id="GO:0022857">
    <property type="term" value="F:transmembrane transporter activity"/>
    <property type="evidence" value="ECO:0007669"/>
    <property type="project" value="TreeGrafter"/>
</dbReference>
<comment type="caution">
    <text evidence="13">The sequence shown here is derived from an EMBL/GenBank/DDBJ whole genome shotgun (WGS) entry which is preliminary data.</text>
</comment>
<dbReference type="InterPro" id="IPR050567">
    <property type="entry name" value="Mitochondrial_Carrier"/>
</dbReference>
<comment type="subcellular location">
    <subcellularLocation>
        <location evidence="1">Mitochondrion membrane</location>
        <topology evidence="1">Multi-pass membrane protein</topology>
    </subcellularLocation>
</comment>
<evidence type="ECO:0000256" key="10">
    <source>
        <dbReference type="RuleBase" id="RU000488"/>
    </source>
</evidence>
<protein>
    <recommendedName>
        <fullName evidence="15">Mitochondrial carrier protein</fullName>
    </recommendedName>
</protein>
<keyword evidence="5" id="KW-0677">Repeat</keyword>
<keyword evidence="6 12" id="KW-1133">Transmembrane helix</keyword>
<reference evidence="13 14" key="1">
    <citation type="journal article" date="2012" name="Genome Biol.">
        <title>Genome and low-iron response of an oceanic diatom adapted to chronic iron limitation.</title>
        <authorList>
            <person name="Lommer M."/>
            <person name="Specht M."/>
            <person name="Roy A.S."/>
            <person name="Kraemer L."/>
            <person name="Andreson R."/>
            <person name="Gutowska M.A."/>
            <person name="Wolf J."/>
            <person name="Bergner S.V."/>
            <person name="Schilhabel M.B."/>
            <person name="Klostermeier U.C."/>
            <person name="Beiko R.G."/>
            <person name="Rosenstiel P."/>
            <person name="Hippler M."/>
            <person name="Laroche J."/>
        </authorList>
    </citation>
    <scope>NUCLEOTIDE SEQUENCE [LARGE SCALE GENOMIC DNA]</scope>
    <source>
        <strain evidence="13 14">CCMP1005</strain>
    </source>
</reference>
<keyword evidence="8 9" id="KW-0472">Membrane</keyword>
<keyword evidence="14" id="KW-1185">Reference proteome</keyword>
<dbReference type="PROSITE" id="PS50920">
    <property type="entry name" value="SOLCAR"/>
    <property type="match status" value="3"/>
</dbReference>
<feature type="transmembrane region" description="Helical" evidence="12">
    <location>
        <begin position="305"/>
        <end position="325"/>
    </location>
</feature>
<feature type="compositionally biased region" description="Basic residues" evidence="11">
    <location>
        <begin position="1"/>
        <end position="11"/>
    </location>
</feature>
<comment type="similarity">
    <text evidence="2 10">Belongs to the mitochondrial carrier (TC 2.A.29) family.</text>
</comment>
<dbReference type="InterPro" id="IPR002067">
    <property type="entry name" value="MCP"/>
</dbReference>
<dbReference type="OMA" id="GVGGMCN"/>
<dbReference type="Gene3D" id="1.50.40.10">
    <property type="entry name" value="Mitochondrial carrier domain"/>
    <property type="match status" value="1"/>
</dbReference>
<name>K0T8Z8_THAOC</name>
<feature type="repeat" description="Solcar" evidence="9">
    <location>
        <begin position="104"/>
        <end position="186"/>
    </location>
</feature>
<evidence type="ECO:0000313" key="13">
    <source>
        <dbReference type="EMBL" id="EJK75168.1"/>
    </source>
</evidence>
<evidence type="ECO:0000313" key="14">
    <source>
        <dbReference type="Proteomes" id="UP000266841"/>
    </source>
</evidence>